<gene>
    <name evidence="4" type="ORF">AN188_00685</name>
    <name evidence="5" type="ORF">APG09_00563</name>
</gene>
<evidence type="ECO:0000313" key="4">
    <source>
        <dbReference type="EMBL" id="KYC54888.1"/>
    </source>
</evidence>
<name>A0A150JH94_9EURY</name>
<dbReference type="InterPro" id="IPR015314">
    <property type="entry name" value="Restrct_endonuc_II_EcoRV"/>
</dbReference>
<dbReference type="GO" id="GO:0016787">
    <property type="term" value="F:hydrolase activity"/>
    <property type="evidence" value="ECO:0007669"/>
    <property type="project" value="UniProtKB-KW"/>
</dbReference>
<evidence type="ECO:0000256" key="2">
    <source>
        <dbReference type="ARBA" id="ARBA00022759"/>
    </source>
</evidence>
<keyword evidence="1" id="KW-0540">Nuclease</keyword>
<evidence type="ECO:0000313" key="5">
    <source>
        <dbReference type="EMBL" id="KYC58063.1"/>
    </source>
</evidence>
<evidence type="ECO:0000256" key="3">
    <source>
        <dbReference type="ARBA" id="ARBA00022801"/>
    </source>
</evidence>
<dbReference type="SUPFAM" id="SSF52980">
    <property type="entry name" value="Restriction endonuclease-like"/>
    <property type="match status" value="1"/>
</dbReference>
<organism evidence="4 6">
    <name type="scientific">Candidatus Methanofastidiosum methylothiophilum</name>
    <dbReference type="NCBI Taxonomy" id="1705564"/>
    <lineage>
        <taxon>Archaea</taxon>
        <taxon>Methanobacteriati</taxon>
        <taxon>Methanobacteriota</taxon>
        <taxon>Stenosarchaea group</taxon>
        <taxon>Candidatus Methanofastidiosia</taxon>
        <taxon>Candidatus Methanofastidiosales</taxon>
        <taxon>Candidatus Methanofastidiosaceae</taxon>
        <taxon>Candidatus Methanofastidiosum</taxon>
    </lineage>
</organism>
<proteinExistence type="predicted"/>
<dbReference type="Gene3D" id="3.40.600.10">
    <property type="entry name" value="DNA mismatch repair MutH/Restriction endonuclease, type II"/>
    <property type="match status" value="1"/>
</dbReference>
<protein>
    <submittedName>
        <fullName evidence="4">Restriction endonuclease EcoRV</fullName>
    </submittedName>
</protein>
<dbReference type="InterPro" id="IPR037057">
    <property type="entry name" value="DNA_rep_MutH/T2_RE_sf"/>
</dbReference>
<dbReference type="AlphaFoldDB" id="A0A150JH94"/>
<accession>A0A150JCT8</accession>
<sequence length="219" mass="25327">MITKEEIKRELDELFTDFEWDIKGLIDKNNNIKPLPKDSKVFTLIFENKGKDIIKTFADAHNLSLEESSTREYPDVTLIENIFNGKMLAIDFKSAQKKDNGTSTTKMTLGSFMGYFRHPERKLSGCKYAYGKYSQHWIIGFIYKWDTSQDTLNIVSDVEVIINEKWKVASRTTGSGNTAHIGSVTDISKLKEGRGEFNSEVEFEQYWRQFATTYSRGRR</sequence>
<evidence type="ECO:0000256" key="1">
    <source>
        <dbReference type="ARBA" id="ARBA00022722"/>
    </source>
</evidence>
<keyword evidence="2 4" id="KW-0255">Endonuclease</keyword>
<accession>A0A150JLB2</accession>
<dbReference type="GO" id="GO:0004519">
    <property type="term" value="F:endonuclease activity"/>
    <property type="evidence" value="ECO:0007669"/>
    <property type="project" value="UniProtKB-KW"/>
</dbReference>
<evidence type="ECO:0000313" key="6">
    <source>
        <dbReference type="Proteomes" id="UP000092420"/>
    </source>
</evidence>
<reference evidence="4 6" key="1">
    <citation type="journal article" date="2016" name="ISME J.">
        <title>Chasing the elusive Euryarchaeota class WSA2: genomes reveal a uniquely fastidious methyl-reducing methanogen.</title>
        <authorList>
            <person name="Nobu M.K."/>
            <person name="Narihiro T."/>
            <person name="Kuroda K."/>
            <person name="Mei R."/>
            <person name="Liu W.T."/>
        </authorList>
    </citation>
    <scope>NUCLEOTIDE SEQUENCE [LARGE SCALE GENOMIC DNA]</scope>
    <source>
        <strain evidence="4">ADurb1013_Bin02101</strain>
        <strain evidence="5">ADurb1213_Bin02801</strain>
    </source>
</reference>
<keyword evidence="3" id="KW-0378">Hydrolase</keyword>
<dbReference type="InterPro" id="IPR011335">
    <property type="entry name" value="Restrct_endonuc-II-like"/>
</dbReference>
<dbReference type="CDD" id="cd22323">
    <property type="entry name" value="EcoRV-like"/>
    <property type="match status" value="1"/>
</dbReference>
<accession>A0A150JH94</accession>
<dbReference type="EMBL" id="LNJB01000006">
    <property type="protein sequence ID" value="KYC54888.1"/>
    <property type="molecule type" value="Genomic_DNA"/>
</dbReference>
<dbReference type="Proteomes" id="UP000092420">
    <property type="component" value="Unassembled WGS sequence"/>
</dbReference>
<comment type="caution">
    <text evidence="4">The sequence shown here is derived from an EMBL/GenBank/DDBJ whole genome shotgun (WGS) entry which is preliminary data.</text>
</comment>
<dbReference type="EMBL" id="LNJE01000005">
    <property type="protein sequence ID" value="KYC58063.1"/>
    <property type="molecule type" value="Genomic_DNA"/>
</dbReference>
<dbReference type="GO" id="GO:0003677">
    <property type="term" value="F:DNA binding"/>
    <property type="evidence" value="ECO:0007669"/>
    <property type="project" value="InterPro"/>
</dbReference>
<dbReference type="Pfam" id="PF09233">
    <property type="entry name" value="Endonuc-EcoRV"/>
    <property type="match status" value="1"/>
</dbReference>